<accession>A2E5P3</accession>
<dbReference type="OrthoDB" id="18598at2759"/>
<dbReference type="KEGG" id="tva:4770044"/>
<evidence type="ECO:0000313" key="2">
    <source>
        <dbReference type="Proteomes" id="UP000001542"/>
    </source>
</evidence>
<dbReference type="InParanoid" id="A2E5P3"/>
<dbReference type="GO" id="GO:0005886">
    <property type="term" value="C:plasma membrane"/>
    <property type="evidence" value="ECO:0000318"/>
    <property type="project" value="GO_Central"/>
</dbReference>
<dbReference type="PANTHER" id="PTHR24112:SF64">
    <property type="entry name" value="CHROMOSOME UNDETERMINED SCAFFOLD_46, WHOLE GENOME SHOTGUN SEQUENCE"/>
    <property type="match status" value="1"/>
</dbReference>
<proteinExistence type="predicted"/>
<name>A2E5P3_TRIV3</name>
<dbReference type="InterPro" id="IPR051279">
    <property type="entry name" value="PP1-Reg/Actin-Interact_Protein"/>
</dbReference>
<dbReference type="Gene3D" id="3.80.10.10">
    <property type="entry name" value="Ribonuclease Inhibitor"/>
    <property type="match status" value="1"/>
</dbReference>
<keyword evidence="2" id="KW-1185">Reference proteome</keyword>
<dbReference type="Proteomes" id="UP000001542">
    <property type="component" value="Unassembled WGS sequence"/>
</dbReference>
<dbReference type="GO" id="GO:0034315">
    <property type="term" value="P:regulation of Arp2/3 complex-mediated actin nucleation"/>
    <property type="evidence" value="ECO:0000318"/>
    <property type="project" value="GO_Central"/>
</dbReference>
<dbReference type="AlphaFoldDB" id="A2E5P3"/>
<reference evidence="1" key="1">
    <citation type="submission" date="2006-10" db="EMBL/GenBank/DDBJ databases">
        <authorList>
            <person name="Amadeo P."/>
            <person name="Zhao Q."/>
            <person name="Wortman J."/>
            <person name="Fraser-Liggett C."/>
            <person name="Carlton J."/>
        </authorList>
    </citation>
    <scope>NUCLEOTIDE SEQUENCE</scope>
    <source>
        <strain evidence="1">G3</strain>
    </source>
</reference>
<sequence>MSTEQLRAIHPVMNATNVQILWSGSVGKINTHGEIQNRTLVIASPAIFLLTKRTFPAGFRLSRVIPICRLDNIIYTKEYIELKSETEYFKIVHDDIAQIAAIIVALQVMQMGYASIHASTELKQEIKEQVVDVQSENPTIDRFVSECLALDIPLQVDQINSMCKTLSENGDSIIFTPTVAASTLMPALVSTLCGKTCFKSIILRDVSFMTFLPHLSGILKEATTITSLTFYKTSFIEANLGVPEGFFENDVRSPLNTLIFKHCDLTNVRLRKFFYDLAKLDSKITSIQIINCEFAQPVMEAFFYNIFDANCFRNLNSLVISNVNLPFTIQMFSVMLLNCDWIHKNKCLQELKITNCEVDIGDILSTCFICETGIEELCLSGMIFKLPIPVNSIQSFQQLKTLDISSLKTDEKSLSSFFTALGSIPSQIETIKANNLAIEPADAKLFYTNLSGSVSNLQSLSWDGTYVPNECVPQFITWFCQQKNLIDLSLSDCIPNKPSNTNEIARLFSSLNLERFVLVAEGNFAFGTEAVIMLDAMCQSQTVTSIDLTGHAFGDIGMKSLMKLITRENIPMKGIAFNGSNATTPVLMEALELITQEVKNYAVWPVRDVKKCITKVPLGSREKTIKAFDEIKTKFDKRFPQNNDSNDNHANDLNSQPVARARCYSALPTILRHSTSEMIGTGYKMECVDLESLAIKDTKISGMIKECCGPDSILNKADPIVVLYSSMVDLS</sequence>
<dbReference type="GO" id="GO:0016477">
    <property type="term" value="P:cell migration"/>
    <property type="evidence" value="ECO:0000318"/>
    <property type="project" value="GO_Central"/>
</dbReference>
<dbReference type="VEuPathDB" id="TrichDB:TVAG_039320"/>
<dbReference type="InterPro" id="IPR032675">
    <property type="entry name" value="LRR_dom_sf"/>
</dbReference>
<dbReference type="RefSeq" id="XP_001324307.1">
    <property type="nucleotide sequence ID" value="XM_001324272.1"/>
</dbReference>
<dbReference type="PANTHER" id="PTHR24112">
    <property type="entry name" value="LEUCINE-RICH REPEAT, ISOFORM F-RELATED"/>
    <property type="match status" value="1"/>
</dbReference>
<gene>
    <name evidence="1" type="ORF">TVAG_039320</name>
</gene>
<dbReference type="EMBL" id="DS113308">
    <property type="protein sequence ID" value="EAY12084.1"/>
    <property type="molecule type" value="Genomic_DNA"/>
</dbReference>
<dbReference type="VEuPathDB" id="TrichDB:TVAGG3_0239180"/>
<evidence type="ECO:0008006" key="3">
    <source>
        <dbReference type="Google" id="ProtNLM"/>
    </source>
</evidence>
<protein>
    <recommendedName>
        <fullName evidence="3">Leucine Rich Repeat family protein</fullName>
    </recommendedName>
</protein>
<dbReference type="SMR" id="A2E5P3"/>
<organism evidence="1 2">
    <name type="scientific">Trichomonas vaginalis (strain ATCC PRA-98 / G3)</name>
    <dbReference type="NCBI Taxonomy" id="412133"/>
    <lineage>
        <taxon>Eukaryota</taxon>
        <taxon>Metamonada</taxon>
        <taxon>Parabasalia</taxon>
        <taxon>Trichomonadida</taxon>
        <taxon>Trichomonadidae</taxon>
        <taxon>Trichomonas</taxon>
    </lineage>
</organism>
<reference evidence="1" key="2">
    <citation type="journal article" date="2007" name="Science">
        <title>Draft genome sequence of the sexually transmitted pathogen Trichomonas vaginalis.</title>
        <authorList>
            <person name="Carlton J.M."/>
            <person name="Hirt R.P."/>
            <person name="Silva J.C."/>
            <person name="Delcher A.L."/>
            <person name="Schatz M."/>
            <person name="Zhao Q."/>
            <person name="Wortman J.R."/>
            <person name="Bidwell S.L."/>
            <person name="Alsmark U.C.M."/>
            <person name="Besteiro S."/>
            <person name="Sicheritz-Ponten T."/>
            <person name="Noel C.J."/>
            <person name="Dacks J.B."/>
            <person name="Foster P.G."/>
            <person name="Simillion C."/>
            <person name="Van de Peer Y."/>
            <person name="Miranda-Saavedra D."/>
            <person name="Barton G.J."/>
            <person name="Westrop G.D."/>
            <person name="Mueller S."/>
            <person name="Dessi D."/>
            <person name="Fiori P.L."/>
            <person name="Ren Q."/>
            <person name="Paulsen I."/>
            <person name="Zhang H."/>
            <person name="Bastida-Corcuera F.D."/>
            <person name="Simoes-Barbosa A."/>
            <person name="Brown M.T."/>
            <person name="Hayes R.D."/>
            <person name="Mukherjee M."/>
            <person name="Okumura C.Y."/>
            <person name="Schneider R."/>
            <person name="Smith A.J."/>
            <person name="Vanacova S."/>
            <person name="Villalvazo M."/>
            <person name="Haas B.J."/>
            <person name="Pertea M."/>
            <person name="Feldblyum T.V."/>
            <person name="Utterback T.R."/>
            <person name="Shu C.L."/>
            <person name="Osoegawa K."/>
            <person name="de Jong P.J."/>
            <person name="Hrdy I."/>
            <person name="Horvathova L."/>
            <person name="Zubacova Z."/>
            <person name="Dolezal P."/>
            <person name="Malik S.B."/>
            <person name="Logsdon J.M. Jr."/>
            <person name="Henze K."/>
            <person name="Gupta A."/>
            <person name="Wang C.C."/>
            <person name="Dunne R.L."/>
            <person name="Upcroft J.A."/>
            <person name="Upcroft P."/>
            <person name="White O."/>
            <person name="Salzberg S.L."/>
            <person name="Tang P."/>
            <person name="Chiu C.-H."/>
            <person name="Lee Y.-S."/>
            <person name="Embley T.M."/>
            <person name="Coombs G.H."/>
            <person name="Mottram J.C."/>
            <person name="Tachezy J."/>
            <person name="Fraser-Liggett C.M."/>
            <person name="Johnson P.J."/>
        </authorList>
    </citation>
    <scope>NUCLEOTIDE SEQUENCE [LARGE SCALE GENOMIC DNA]</scope>
    <source>
        <strain evidence="1">G3</strain>
    </source>
</reference>
<dbReference type="GO" id="GO:0030027">
    <property type="term" value="C:lamellipodium"/>
    <property type="evidence" value="ECO:0000318"/>
    <property type="project" value="GO_Central"/>
</dbReference>
<dbReference type="SUPFAM" id="SSF52047">
    <property type="entry name" value="RNI-like"/>
    <property type="match status" value="1"/>
</dbReference>
<evidence type="ECO:0000313" key="1">
    <source>
        <dbReference type="EMBL" id="EAY12084.1"/>
    </source>
</evidence>